<evidence type="ECO:0000256" key="7">
    <source>
        <dbReference type="ARBA" id="ARBA00047207"/>
    </source>
</evidence>
<dbReference type="PANTHER" id="PTHR42756">
    <property type="entry name" value="TRANSCRIPTIONAL REGULATOR, MARR"/>
    <property type="match status" value="1"/>
</dbReference>
<evidence type="ECO:0000313" key="9">
    <source>
        <dbReference type="EMBL" id="VYT61558.1"/>
    </source>
</evidence>
<keyword evidence="2" id="KW-0805">Transcription regulation</keyword>
<dbReference type="GO" id="GO:0005737">
    <property type="term" value="C:cytoplasm"/>
    <property type="evidence" value="ECO:0007669"/>
    <property type="project" value="UniProtKB-SubCell"/>
</dbReference>
<proteinExistence type="inferred from homology"/>
<evidence type="ECO:0000256" key="1">
    <source>
        <dbReference type="ARBA" id="ARBA00004496"/>
    </source>
</evidence>
<dbReference type="PANTHER" id="PTHR42756:SF1">
    <property type="entry name" value="TRANSCRIPTIONAL REPRESSOR OF EMRAB OPERON"/>
    <property type="match status" value="1"/>
</dbReference>
<dbReference type="InterPro" id="IPR055166">
    <property type="entry name" value="Transc_reg_Sar_Rot_HTH"/>
</dbReference>
<dbReference type="InterPro" id="IPR000835">
    <property type="entry name" value="HTH_MarR-typ"/>
</dbReference>
<sequence>MYIDQVLKFADILIDYVRHVTTEIDALFADVLSDNGLTILQSRVLTEVKHANTITIGALADTLKLNKANVSNMCKKLAQAGFLNRFRDKNDERVVLVSLTEKGQETLKEIDRVIQSRYAQVMENTPPEDFEALQTGMDTIEALLARMHEANQNSKKEEHADE</sequence>
<comment type="similarity">
    <text evidence="5">Belongs to the SarZ family.</text>
</comment>
<dbReference type="InterPro" id="IPR036388">
    <property type="entry name" value="WH-like_DNA-bd_sf"/>
</dbReference>
<evidence type="ECO:0000256" key="4">
    <source>
        <dbReference type="ARBA" id="ARBA00023163"/>
    </source>
</evidence>
<protein>
    <recommendedName>
        <fullName evidence="6">HTH-type transcriptional regulator SarZ</fullName>
    </recommendedName>
    <alternativeName>
        <fullName evidence="7">Staphylococcal accessory regulator Z</fullName>
    </alternativeName>
</protein>
<dbReference type="Gene3D" id="1.10.10.10">
    <property type="entry name" value="Winged helix-like DNA-binding domain superfamily/Winged helix DNA-binding domain"/>
    <property type="match status" value="1"/>
</dbReference>
<dbReference type="SMART" id="SM00347">
    <property type="entry name" value="HTH_MARR"/>
    <property type="match status" value="1"/>
</dbReference>
<accession>A0A6N2Y7H4</accession>
<dbReference type="PRINTS" id="PR00598">
    <property type="entry name" value="HTHMARR"/>
</dbReference>
<dbReference type="PROSITE" id="PS50995">
    <property type="entry name" value="HTH_MARR_2"/>
    <property type="match status" value="1"/>
</dbReference>
<reference evidence="9" key="1">
    <citation type="submission" date="2019-11" db="EMBL/GenBank/DDBJ databases">
        <authorList>
            <person name="Feng L."/>
        </authorList>
    </citation>
    <scope>NUCLEOTIDE SEQUENCE</scope>
    <source>
        <strain evidence="9">ElimosumLFYP34</strain>
    </source>
</reference>
<evidence type="ECO:0000256" key="5">
    <source>
        <dbReference type="ARBA" id="ARBA00046337"/>
    </source>
</evidence>
<dbReference type="AlphaFoldDB" id="A0A6N2Y7H4"/>
<dbReference type="SUPFAM" id="SSF46785">
    <property type="entry name" value="Winged helix' DNA-binding domain"/>
    <property type="match status" value="1"/>
</dbReference>
<evidence type="ECO:0000256" key="6">
    <source>
        <dbReference type="ARBA" id="ARBA00047188"/>
    </source>
</evidence>
<keyword evidence="3" id="KW-0238">DNA-binding</keyword>
<dbReference type="GO" id="GO:0003700">
    <property type="term" value="F:DNA-binding transcription factor activity"/>
    <property type="evidence" value="ECO:0007669"/>
    <property type="project" value="InterPro"/>
</dbReference>
<dbReference type="EMBL" id="CACRTR010000001">
    <property type="protein sequence ID" value="VYT61558.1"/>
    <property type="molecule type" value="Genomic_DNA"/>
</dbReference>
<evidence type="ECO:0000256" key="2">
    <source>
        <dbReference type="ARBA" id="ARBA00023015"/>
    </source>
</evidence>
<dbReference type="RefSeq" id="WP_090415251.1">
    <property type="nucleotide sequence ID" value="NZ_JAQDDJ010000003.1"/>
</dbReference>
<keyword evidence="4" id="KW-0804">Transcription</keyword>
<dbReference type="Pfam" id="PF22381">
    <property type="entry name" value="Staph_reg_Sar_Rot"/>
    <property type="match status" value="1"/>
</dbReference>
<feature type="domain" description="HTH marR-type" evidence="8">
    <location>
        <begin position="10"/>
        <end position="149"/>
    </location>
</feature>
<evidence type="ECO:0000256" key="3">
    <source>
        <dbReference type="ARBA" id="ARBA00023125"/>
    </source>
</evidence>
<comment type="subcellular location">
    <subcellularLocation>
        <location evidence="1">Cytoplasm</location>
    </subcellularLocation>
</comment>
<dbReference type="GO" id="GO:0003677">
    <property type="term" value="F:DNA binding"/>
    <property type="evidence" value="ECO:0007669"/>
    <property type="project" value="UniProtKB-KW"/>
</dbReference>
<evidence type="ECO:0000259" key="8">
    <source>
        <dbReference type="PROSITE" id="PS50995"/>
    </source>
</evidence>
<gene>
    <name evidence="9" type="primary">ohrR_1</name>
    <name evidence="9" type="ORF">ELLFYP34_00013</name>
</gene>
<name>A0A6N2Y7H4_EUBLI</name>
<dbReference type="InterPro" id="IPR036390">
    <property type="entry name" value="WH_DNA-bd_sf"/>
</dbReference>
<organism evidence="9">
    <name type="scientific">Eubacterium limosum</name>
    <dbReference type="NCBI Taxonomy" id="1736"/>
    <lineage>
        <taxon>Bacteria</taxon>
        <taxon>Bacillati</taxon>
        <taxon>Bacillota</taxon>
        <taxon>Clostridia</taxon>
        <taxon>Eubacteriales</taxon>
        <taxon>Eubacteriaceae</taxon>
        <taxon>Eubacterium</taxon>
    </lineage>
</organism>